<dbReference type="GeneID" id="112541857"/>
<sequence length="509" mass="58900">PCISEDLKIGYAISDHATQTDISEIADLKQFTAMTRTLLQFTNSLYDDFALYQNILKMQYEEKIQEYATKLWLEISDRLKDIEELYKQKEIKMRYSYQQQLCDALAILRMNYSRYLQVDEKCRVDSAAATVEKLRRMIDEQAAKIESLTELLQEEKELKDEKLQREGYVELDFHRQQMRELREQMTSLLEKNAQLQETVKHGVKEHTNLEAEMKLMQNQREKDMKAMEKLMNAQDLLKLELEKEKQKVLAKAQEVKEAQDALAKLQETAAHPVTKKASVHEEKLKKTRRKSLKEKASKDAVTKDAATKDTALKPATAKDAATKDAATEHTADKEAATKGDGKSEILDEATTADRKALCDEIKRLKKAEQQARLHAERLIQELHQLNQSWEVKFDILKKSLHAIRNEMFLRQSLRQSVKFRSPSLTERKSLPMHIQNKNKNPPHKRRWISSSLYMQYSPLPEITTEIDIEEDQNDANSPFTHSIPSAFEGDGKQLEESKSLSSPLMPPVH</sequence>
<accession>A0A9F5MY84</accession>
<dbReference type="RefSeq" id="XP_025028880.1">
    <property type="nucleotide sequence ID" value="XM_025173112.1"/>
</dbReference>
<dbReference type="Proteomes" id="UP000695026">
    <property type="component" value="Unplaced"/>
</dbReference>
<protein>
    <submittedName>
        <fullName evidence="5">Uncharacterized protein C10orf67 homolog, mitochondrial</fullName>
    </submittedName>
</protein>
<gene>
    <name evidence="5" type="primary">CUNH10orf67</name>
</gene>
<evidence type="ECO:0000256" key="2">
    <source>
        <dbReference type="SAM" id="MobiDB-lite"/>
    </source>
</evidence>
<dbReference type="InterPro" id="IPR040119">
    <property type="entry name" value="C10orf67-like"/>
</dbReference>
<dbReference type="OMA" id="HINKNWE"/>
<feature type="compositionally biased region" description="Basic and acidic residues" evidence="2">
    <location>
        <begin position="320"/>
        <end position="343"/>
    </location>
</feature>
<evidence type="ECO:0000313" key="4">
    <source>
        <dbReference type="Proteomes" id="UP000695026"/>
    </source>
</evidence>
<evidence type="ECO:0000313" key="5">
    <source>
        <dbReference type="RefSeq" id="XP_025028880.1"/>
    </source>
</evidence>
<evidence type="ECO:0000259" key="3">
    <source>
        <dbReference type="Pfam" id="PF15821"/>
    </source>
</evidence>
<feature type="coiled-coil region" evidence="1">
    <location>
        <begin position="124"/>
        <end position="268"/>
    </location>
</feature>
<feature type="compositionally biased region" description="Basic and acidic residues" evidence="2">
    <location>
        <begin position="293"/>
        <end position="311"/>
    </location>
</feature>
<feature type="region of interest" description="Disordered" evidence="2">
    <location>
        <begin position="468"/>
        <end position="509"/>
    </location>
</feature>
<dbReference type="AlphaFoldDB" id="A0A9F5MY84"/>
<keyword evidence="4" id="KW-1185">Reference proteome</keyword>
<organism evidence="4 5">
    <name type="scientific">Python bivittatus</name>
    <name type="common">Burmese python</name>
    <name type="synonym">Python molurus bivittatus</name>
    <dbReference type="NCBI Taxonomy" id="176946"/>
    <lineage>
        <taxon>Eukaryota</taxon>
        <taxon>Metazoa</taxon>
        <taxon>Chordata</taxon>
        <taxon>Craniata</taxon>
        <taxon>Vertebrata</taxon>
        <taxon>Euteleostomi</taxon>
        <taxon>Lepidosauria</taxon>
        <taxon>Squamata</taxon>
        <taxon>Bifurcata</taxon>
        <taxon>Unidentata</taxon>
        <taxon>Episquamata</taxon>
        <taxon>Toxicofera</taxon>
        <taxon>Serpentes</taxon>
        <taxon>Henophidia</taxon>
        <taxon>Pythonidae</taxon>
        <taxon>Python</taxon>
    </lineage>
</organism>
<name>A0A9F5MY84_PYTBI</name>
<dbReference type="CTD" id="103176282"/>
<dbReference type="InterPro" id="IPR031651">
    <property type="entry name" value="DUF4709"/>
</dbReference>
<dbReference type="Pfam" id="PF15821">
    <property type="entry name" value="DUF4709"/>
    <property type="match status" value="1"/>
</dbReference>
<feature type="coiled-coil region" evidence="1">
    <location>
        <begin position="361"/>
        <end position="388"/>
    </location>
</feature>
<dbReference type="OrthoDB" id="10027521at2759"/>
<dbReference type="PANTHER" id="PTHR22382:SF7">
    <property type="entry name" value="RIKEN CDNA 4921504E06 GENE"/>
    <property type="match status" value="1"/>
</dbReference>
<feature type="compositionally biased region" description="Basic and acidic residues" evidence="2">
    <location>
        <begin position="489"/>
        <end position="498"/>
    </location>
</feature>
<feature type="compositionally biased region" description="Polar residues" evidence="2">
    <location>
        <begin position="474"/>
        <end position="483"/>
    </location>
</feature>
<proteinExistence type="predicted"/>
<dbReference type="KEGG" id="pbi:112541857"/>
<feature type="domain" description="DUF4709" evidence="3">
    <location>
        <begin position="2"/>
        <end position="109"/>
    </location>
</feature>
<evidence type="ECO:0000256" key="1">
    <source>
        <dbReference type="SAM" id="Coils"/>
    </source>
</evidence>
<keyword evidence="1" id="KW-0175">Coiled coil</keyword>
<feature type="region of interest" description="Disordered" evidence="2">
    <location>
        <begin position="272"/>
        <end position="343"/>
    </location>
</feature>
<feature type="non-terminal residue" evidence="5">
    <location>
        <position position="1"/>
    </location>
</feature>
<reference evidence="5" key="1">
    <citation type="submission" date="2025-08" db="UniProtKB">
        <authorList>
            <consortium name="RefSeq"/>
        </authorList>
    </citation>
    <scope>IDENTIFICATION</scope>
    <source>
        <tissue evidence="5">Liver</tissue>
    </source>
</reference>
<dbReference type="PANTHER" id="PTHR22382">
    <property type="entry name" value="RIKEN CDNA 4921504E06 GENE"/>
    <property type="match status" value="1"/>
</dbReference>